<dbReference type="Proteomes" id="UP001194746">
    <property type="component" value="Unassembled WGS sequence"/>
</dbReference>
<dbReference type="AlphaFoldDB" id="A0AAD4CBF2"/>
<evidence type="ECO:0000313" key="2">
    <source>
        <dbReference type="EMBL" id="KAF9882783.1"/>
    </source>
</evidence>
<evidence type="ECO:0000313" key="3">
    <source>
        <dbReference type="Proteomes" id="UP001194746"/>
    </source>
</evidence>
<comment type="caution">
    <text evidence="2">The sequence shown here is derived from an EMBL/GenBank/DDBJ whole genome shotgun (WGS) entry which is preliminary data.</text>
</comment>
<keyword evidence="3" id="KW-1185">Reference proteome</keyword>
<protein>
    <submittedName>
        <fullName evidence="2">Uncharacterized protein</fullName>
    </submittedName>
</protein>
<dbReference type="EMBL" id="VCAU01000218">
    <property type="protein sequence ID" value="KAF9882783.1"/>
    <property type="molecule type" value="Genomic_DNA"/>
</dbReference>
<feature type="region of interest" description="Disordered" evidence="1">
    <location>
        <begin position="101"/>
        <end position="130"/>
    </location>
</feature>
<reference evidence="2" key="1">
    <citation type="journal article" date="2019" name="Beilstein J. Org. Chem.">
        <title>Nanangenines: drimane sesquiterpenoids as the dominant metabolite cohort of a novel Australian fungus, Aspergillus nanangensis.</title>
        <authorList>
            <person name="Lacey H.J."/>
            <person name="Gilchrist C.L.M."/>
            <person name="Crombie A."/>
            <person name="Kalaitzis J.A."/>
            <person name="Vuong D."/>
            <person name="Rutledge P.J."/>
            <person name="Turner P."/>
            <person name="Pitt J.I."/>
            <person name="Lacey E."/>
            <person name="Chooi Y.H."/>
            <person name="Piggott A.M."/>
        </authorList>
    </citation>
    <scope>NUCLEOTIDE SEQUENCE</scope>
    <source>
        <strain evidence="2">MST-FP2251</strain>
    </source>
</reference>
<organism evidence="2 3">
    <name type="scientific">Aspergillus nanangensis</name>
    <dbReference type="NCBI Taxonomy" id="2582783"/>
    <lineage>
        <taxon>Eukaryota</taxon>
        <taxon>Fungi</taxon>
        <taxon>Dikarya</taxon>
        <taxon>Ascomycota</taxon>
        <taxon>Pezizomycotina</taxon>
        <taxon>Eurotiomycetes</taxon>
        <taxon>Eurotiomycetidae</taxon>
        <taxon>Eurotiales</taxon>
        <taxon>Aspergillaceae</taxon>
        <taxon>Aspergillus</taxon>
        <taxon>Aspergillus subgen. Circumdati</taxon>
    </lineage>
</organism>
<gene>
    <name evidence="2" type="ORF">FE257_005151</name>
</gene>
<evidence type="ECO:0000256" key="1">
    <source>
        <dbReference type="SAM" id="MobiDB-lite"/>
    </source>
</evidence>
<accession>A0AAD4CBF2</accession>
<reference evidence="2" key="2">
    <citation type="submission" date="2020-02" db="EMBL/GenBank/DDBJ databases">
        <authorList>
            <person name="Gilchrist C.L.M."/>
            <person name="Chooi Y.-H."/>
        </authorList>
    </citation>
    <scope>NUCLEOTIDE SEQUENCE</scope>
    <source>
        <strain evidence="2">MST-FP2251</strain>
    </source>
</reference>
<sequence length="130" mass="14783">MSSRTPTPSECIVCDFCLAGAELVGPPIEGKEEKTFPTPQCCMYCKCAHVEKFFTVPPSEQNEVTRRCDHVGRLLFLRIRHSIEQYMETGRRDPWVRLWERSHGRLRPPPRTGLTSPDNSDVSDSDGSDD</sequence>
<name>A0AAD4CBF2_ASPNN</name>
<proteinExistence type="predicted"/>
<feature type="compositionally biased region" description="Acidic residues" evidence="1">
    <location>
        <begin position="121"/>
        <end position="130"/>
    </location>
</feature>